<reference evidence="5 6" key="1">
    <citation type="submission" date="2019-08" db="EMBL/GenBank/DDBJ databases">
        <authorList>
            <person name="Alioto T."/>
            <person name="Alioto T."/>
            <person name="Gomez Garrido J."/>
        </authorList>
    </citation>
    <scope>NUCLEOTIDE SEQUENCE [LARGE SCALE GENOMIC DNA]</scope>
</reference>
<dbReference type="GO" id="GO:0005615">
    <property type="term" value="C:extracellular space"/>
    <property type="evidence" value="ECO:0007669"/>
    <property type="project" value="TreeGrafter"/>
</dbReference>
<feature type="region of interest" description="Disordered" evidence="3">
    <location>
        <begin position="136"/>
        <end position="193"/>
    </location>
</feature>
<dbReference type="EMBL" id="CABPRJ010000042">
    <property type="protein sequence ID" value="VVC26695.1"/>
    <property type="molecule type" value="Genomic_DNA"/>
</dbReference>
<feature type="chain" id="PRO_5022747333" evidence="4">
    <location>
        <begin position="25"/>
        <end position="193"/>
    </location>
</feature>
<dbReference type="GO" id="GO:0042302">
    <property type="term" value="F:structural constituent of cuticle"/>
    <property type="evidence" value="ECO:0007669"/>
    <property type="project" value="UniProtKB-UniRule"/>
</dbReference>
<keyword evidence="1 2" id="KW-0193">Cuticle</keyword>
<dbReference type="PROSITE" id="PS51257">
    <property type="entry name" value="PROKAR_LIPOPROTEIN"/>
    <property type="match status" value="1"/>
</dbReference>
<accession>A0A5E4M612</accession>
<evidence type="ECO:0000313" key="5">
    <source>
        <dbReference type="EMBL" id="VVC26695.1"/>
    </source>
</evidence>
<evidence type="ECO:0000313" key="6">
    <source>
        <dbReference type="Proteomes" id="UP000325440"/>
    </source>
</evidence>
<dbReference type="PROSITE" id="PS00233">
    <property type="entry name" value="CHIT_BIND_RR_1"/>
    <property type="match status" value="1"/>
</dbReference>
<dbReference type="OrthoDB" id="6510765at2759"/>
<feature type="signal peptide" evidence="4">
    <location>
        <begin position="1"/>
        <end position="24"/>
    </location>
</feature>
<dbReference type="InterPro" id="IPR031311">
    <property type="entry name" value="CHIT_BIND_RR_consensus"/>
</dbReference>
<dbReference type="Pfam" id="PF00379">
    <property type="entry name" value="Chitin_bind_4"/>
    <property type="match status" value="1"/>
</dbReference>
<dbReference type="PROSITE" id="PS51155">
    <property type="entry name" value="CHIT_BIND_RR_2"/>
    <property type="match status" value="1"/>
</dbReference>
<feature type="region of interest" description="Disordered" evidence="3">
    <location>
        <begin position="83"/>
        <end position="104"/>
    </location>
</feature>
<name>A0A5E4M612_9HEMI</name>
<dbReference type="InterPro" id="IPR000618">
    <property type="entry name" value="Insect_cuticle"/>
</dbReference>
<gene>
    <name evidence="5" type="ORF">CINCED_3A014580</name>
</gene>
<organism evidence="5 6">
    <name type="scientific">Cinara cedri</name>
    <dbReference type="NCBI Taxonomy" id="506608"/>
    <lineage>
        <taxon>Eukaryota</taxon>
        <taxon>Metazoa</taxon>
        <taxon>Ecdysozoa</taxon>
        <taxon>Arthropoda</taxon>
        <taxon>Hexapoda</taxon>
        <taxon>Insecta</taxon>
        <taxon>Pterygota</taxon>
        <taxon>Neoptera</taxon>
        <taxon>Paraneoptera</taxon>
        <taxon>Hemiptera</taxon>
        <taxon>Sternorrhyncha</taxon>
        <taxon>Aphidomorpha</taxon>
        <taxon>Aphidoidea</taxon>
        <taxon>Aphididae</taxon>
        <taxon>Lachninae</taxon>
        <taxon>Cinara</taxon>
    </lineage>
</organism>
<evidence type="ECO:0000256" key="1">
    <source>
        <dbReference type="ARBA" id="ARBA00022460"/>
    </source>
</evidence>
<dbReference type="PRINTS" id="PR00947">
    <property type="entry name" value="CUTICLE"/>
</dbReference>
<keyword evidence="6" id="KW-1185">Reference proteome</keyword>
<dbReference type="PANTHER" id="PTHR12236:SF95">
    <property type="entry name" value="CUTICULAR PROTEIN 76BD, ISOFORM C-RELATED"/>
    <property type="match status" value="1"/>
</dbReference>
<evidence type="ECO:0000256" key="3">
    <source>
        <dbReference type="SAM" id="MobiDB-lite"/>
    </source>
</evidence>
<feature type="compositionally biased region" description="Basic and acidic residues" evidence="3">
    <location>
        <begin position="183"/>
        <end position="193"/>
    </location>
</feature>
<evidence type="ECO:0000256" key="2">
    <source>
        <dbReference type="PROSITE-ProRule" id="PRU00497"/>
    </source>
</evidence>
<protein>
    <submittedName>
        <fullName evidence="5">Insect cuticle protein,Chitin-binding type R&amp;R consensus</fullName>
    </submittedName>
</protein>
<feature type="compositionally biased region" description="Polar residues" evidence="3">
    <location>
        <begin position="165"/>
        <end position="174"/>
    </location>
</feature>
<proteinExistence type="predicted"/>
<keyword evidence="4" id="KW-0732">Signal</keyword>
<dbReference type="Proteomes" id="UP000325440">
    <property type="component" value="Unassembled WGS sequence"/>
</dbReference>
<dbReference type="GO" id="GO:0031012">
    <property type="term" value="C:extracellular matrix"/>
    <property type="evidence" value="ECO:0007669"/>
    <property type="project" value="TreeGrafter"/>
</dbReference>
<feature type="compositionally biased region" description="Basic and acidic residues" evidence="3">
    <location>
        <begin position="136"/>
        <end position="153"/>
    </location>
</feature>
<dbReference type="InterPro" id="IPR051217">
    <property type="entry name" value="Insect_Cuticle_Struc_Prot"/>
</dbReference>
<sequence length="193" mass="20859">MAAIIKICSAVAVVVVACACLTAGYPFATSSSAPLSYPEDDHQQQQQNKAYEFQQLDQHDESNSDTDAVSAPRTYHFQYAVNDPATGDVKSQNEVGDGHGGVRGHYSLVEPDGSTRVVEYAADDVNGFTAEVKRIEPQHKAEETAGYEIEKSVELQPEDGAAHQSDGNEAQSAYQDEGAEAYDGDHSELYSPR</sequence>
<dbReference type="PANTHER" id="PTHR12236">
    <property type="entry name" value="STRUCTURAL CONTITUENT OF CUTICLE"/>
    <property type="match status" value="1"/>
</dbReference>
<evidence type="ECO:0000256" key="4">
    <source>
        <dbReference type="SAM" id="SignalP"/>
    </source>
</evidence>
<dbReference type="AlphaFoldDB" id="A0A5E4M612"/>